<dbReference type="SUPFAM" id="SSF55729">
    <property type="entry name" value="Acyl-CoA N-acyltransferases (Nat)"/>
    <property type="match status" value="1"/>
</dbReference>
<dbReference type="Gene3D" id="3.40.630.30">
    <property type="match status" value="1"/>
</dbReference>
<dbReference type="GO" id="GO:0016740">
    <property type="term" value="F:transferase activity"/>
    <property type="evidence" value="ECO:0007669"/>
    <property type="project" value="UniProtKB-KW"/>
</dbReference>
<dbReference type="EMBL" id="PYFT01000001">
    <property type="protein sequence ID" value="PSR53370.1"/>
    <property type="molecule type" value="Genomic_DNA"/>
</dbReference>
<name>A0A2T2YCX0_9BACT</name>
<proteinExistence type="predicted"/>
<evidence type="ECO:0000259" key="1">
    <source>
        <dbReference type="Pfam" id="PF13480"/>
    </source>
</evidence>
<dbReference type="OrthoDB" id="9808687at2"/>
<evidence type="ECO:0000313" key="2">
    <source>
        <dbReference type="EMBL" id="PSR53370.1"/>
    </source>
</evidence>
<keyword evidence="2" id="KW-0808">Transferase</keyword>
<dbReference type="AlphaFoldDB" id="A0A2T2YCX0"/>
<dbReference type="RefSeq" id="WP_106927929.1">
    <property type="nucleotide sequence ID" value="NZ_PYFT01000001.1"/>
</dbReference>
<dbReference type="Proteomes" id="UP000240357">
    <property type="component" value="Unassembled WGS sequence"/>
</dbReference>
<evidence type="ECO:0000313" key="3">
    <source>
        <dbReference type="Proteomes" id="UP000240357"/>
    </source>
</evidence>
<gene>
    <name evidence="2" type="ORF">AHMF7605_07435</name>
</gene>
<organism evidence="2 3">
    <name type="scientific">Adhaeribacter arboris</name>
    <dbReference type="NCBI Taxonomy" id="2072846"/>
    <lineage>
        <taxon>Bacteria</taxon>
        <taxon>Pseudomonadati</taxon>
        <taxon>Bacteroidota</taxon>
        <taxon>Cytophagia</taxon>
        <taxon>Cytophagales</taxon>
        <taxon>Hymenobacteraceae</taxon>
        <taxon>Adhaeribacter</taxon>
    </lineage>
</organism>
<accession>A0A2T2YCX0</accession>
<feature type="domain" description="BioF2-like acetyltransferase" evidence="1">
    <location>
        <begin position="164"/>
        <end position="280"/>
    </location>
</feature>
<protein>
    <submittedName>
        <fullName evidence="2">GNAT family N-acetyltransferase</fullName>
    </submittedName>
</protein>
<dbReference type="InterPro" id="IPR038740">
    <property type="entry name" value="BioF2-like_GNAT_dom"/>
</dbReference>
<sequence length="312" mass="36067">MIQIERYQSSLKSVWDNFNEQALNGTFFFNRNFIEYHGERFTDHSLLFYLNDQLVALLPLHEKDGVVASHLGLSFGGILVSRKVDTLLMLRLFEKLVDYLKIQHFHSFVYKPQPYIYLPQPAQEDLFALYQFGAQLTQRANISVLDVTGPSHYSKLRQRCLKEAQKNQITVAISDKVKEFMQLVENIYLTAGIDSPTHTVSEIQLLTKLFPEHITLWAAHLGEELVGGLILFDHRQVVNLQYIATSLKGRQLHALDLLVHSVIQQYKNQKKYLSFGTSHDERKPYGLSHNLLRNKISYGTRTVVQDTYQLTL</sequence>
<keyword evidence="3" id="KW-1185">Reference proteome</keyword>
<reference evidence="2 3" key="1">
    <citation type="submission" date="2018-03" db="EMBL/GenBank/DDBJ databases">
        <title>Adhaeribacter sp. HMF7605 Genome sequencing and assembly.</title>
        <authorList>
            <person name="Kang H."/>
            <person name="Kang J."/>
            <person name="Cha I."/>
            <person name="Kim H."/>
            <person name="Joh K."/>
        </authorList>
    </citation>
    <scope>NUCLEOTIDE SEQUENCE [LARGE SCALE GENOMIC DNA]</scope>
    <source>
        <strain evidence="2 3">HMF7605</strain>
    </source>
</reference>
<comment type="caution">
    <text evidence="2">The sequence shown here is derived from an EMBL/GenBank/DDBJ whole genome shotgun (WGS) entry which is preliminary data.</text>
</comment>
<dbReference type="InterPro" id="IPR016181">
    <property type="entry name" value="Acyl_CoA_acyltransferase"/>
</dbReference>
<dbReference type="Pfam" id="PF13480">
    <property type="entry name" value="Acetyltransf_6"/>
    <property type="match status" value="1"/>
</dbReference>